<sequence>MSDKICKECNHEFTFTNTSGNTTVDKLIQDAQLNANSYYEVIEWIPYHRFEDIKEIAKGGLGTIYKAKWIDGRIARWDVEKKQWKRDGQDYVVLKKFDNNFASLNEDYLNEHFSITNFRFWSKLIGQNAKNLEKRNFWGFAPYYDIPHDKDLARISKFPMNYKTHPEAIYTSRLLNYSSLPKPKNDENFENELEELTKSIDNILVYSIFL</sequence>
<reference evidence="1 2" key="1">
    <citation type="submission" date="2018-08" db="EMBL/GenBank/DDBJ databases">
        <title>Genome and evolution of the arbuscular mycorrhizal fungus Diversispora epigaea (formerly Glomus versiforme) and its bacterial endosymbionts.</title>
        <authorList>
            <person name="Sun X."/>
            <person name="Fei Z."/>
            <person name="Harrison M."/>
        </authorList>
    </citation>
    <scope>NUCLEOTIDE SEQUENCE [LARGE SCALE GENOMIC DNA]</scope>
    <source>
        <strain evidence="1 2">IT104</strain>
    </source>
</reference>
<dbReference type="EMBL" id="PQFF01000142">
    <property type="protein sequence ID" value="RHZ79145.1"/>
    <property type="molecule type" value="Genomic_DNA"/>
</dbReference>
<evidence type="ECO:0008006" key="3">
    <source>
        <dbReference type="Google" id="ProtNLM"/>
    </source>
</evidence>
<keyword evidence="2" id="KW-1185">Reference proteome</keyword>
<dbReference type="AlphaFoldDB" id="A0A397IT21"/>
<dbReference type="Proteomes" id="UP000266861">
    <property type="component" value="Unassembled WGS sequence"/>
</dbReference>
<gene>
    <name evidence="1" type="ORF">Glove_151g54</name>
</gene>
<name>A0A397IT21_9GLOM</name>
<proteinExistence type="predicted"/>
<organism evidence="1 2">
    <name type="scientific">Diversispora epigaea</name>
    <dbReference type="NCBI Taxonomy" id="1348612"/>
    <lineage>
        <taxon>Eukaryota</taxon>
        <taxon>Fungi</taxon>
        <taxon>Fungi incertae sedis</taxon>
        <taxon>Mucoromycota</taxon>
        <taxon>Glomeromycotina</taxon>
        <taxon>Glomeromycetes</taxon>
        <taxon>Diversisporales</taxon>
        <taxon>Diversisporaceae</taxon>
        <taxon>Diversispora</taxon>
    </lineage>
</organism>
<comment type="caution">
    <text evidence="1">The sequence shown here is derived from an EMBL/GenBank/DDBJ whole genome shotgun (WGS) entry which is preliminary data.</text>
</comment>
<accession>A0A397IT21</accession>
<evidence type="ECO:0000313" key="2">
    <source>
        <dbReference type="Proteomes" id="UP000266861"/>
    </source>
</evidence>
<protein>
    <recommendedName>
        <fullName evidence="3">Protein kinase domain-containing protein</fullName>
    </recommendedName>
</protein>
<evidence type="ECO:0000313" key="1">
    <source>
        <dbReference type="EMBL" id="RHZ79145.1"/>
    </source>
</evidence>
<dbReference type="Gene3D" id="1.10.10.1010">
    <property type="entry name" value="Intein homing endonuclease, domain IV"/>
    <property type="match status" value="1"/>
</dbReference>